<dbReference type="OrthoDB" id="3404313at2"/>
<feature type="transmembrane region" description="Helical" evidence="2">
    <location>
        <begin position="36"/>
        <end position="58"/>
    </location>
</feature>
<proteinExistence type="predicted"/>
<sequence length="636" mass="67179">MTYQQLFDDLIGETPLSTVDVDRVIGRQRRARRLRIGAGTTAVAAAVALVVFGTTGLIGKPHAQPARPTPTVTTVPGSDRDLDRIDAAVVAALLRMEPALSWAEKGNPAGTVPNWESRPAGASLASGYRGEGQLRIGGVDLFIGVQITRDGATAWEREGGRSCSKNAVECGERTGPHRERMRYQRSVWQQEVPPRLRAEIPERMESADVTILRGDGSLIVVSAGTTGEDSRLPLTVDQLTTVALDPAIVLGPAPSASPGPSSTVRTVAGSQQDAVRLDEALTAALGRQAAGFTWTTKWGGKDSPMPVGFAPKGRLNVNAPVLDAASFRVGDRAGQLSMRLLREGRAAWENASPCPTAGLAGRNCTVTEGPGGERVRARRLLKPLGAPGDRPTLGQDVLVEVLRSDGTLVYLYVSQPVLSTAQLIAVARDPALTLAPPPPGPGTNQVYGLPDQFYGEAERTAAVAALDDVSPAGTIYLGYPAGGSFDGLIGASEVAFPFLVQRSGLAGDGEIIVQRRMGSTLTCSNVRSLSSRVHEGHPHDGECSESTRPDGNRVVSLVSRSSGTVTYDVFVQRPDRGTVEVVLDNRPNTGSATDMPKHGEFPREWPKGNRGGATPPLTLDEVTSLSGHPDLINLLP</sequence>
<name>A0A317JY22_9ACTN</name>
<evidence type="ECO:0000313" key="4">
    <source>
        <dbReference type="Proteomes" id="UP000245683"/>
    </source>
</evidence>
<feature type="compositionally biased region" description="Basic and acidic residues" evidence="1">
    <location>
        <begin position="595"/>
        <end position="607"/>
    </location>
</feature>
<protein>
    <submittedName>
        <fullName evidence="3">Uncharacterized protein</fullName>
    </submittedName>
</protein>
<keyword evidence="2" id="KW-1133">Transmembrane helix</keyword>
<dbReference type="RefSeq" id="WP_109946381.1">
    <property type="nucleotide sequence ID" value="NZ_QGSU01000660.1"/>
</dbReference>
<dbReference type="AlphaFoldDB" id="A0A317JY22"/>
<evidence type="ECO:0000313" key="3">
    <source>
        <dbReference type="EMBL" id="PWU45465.1"/>
    </source>
</evidence>
<dbReference type="EMBL" id="QGSV01000253">
    <property type="protein sequence ID" value="PWU45465.1"/>
    <property type="molecule type" value="Genomic_DNA"/>
</dbReference>
<feature type="region of interest" description="Disordered" evidence="1">
    <location>
        <begin position="586"/>
        <end position="636"/>
    </location>
</feature>
<keyword evidence="2" id="KW-0812">Transmembrane</keyword>
<accession>A0A317JY22</accession>
<reference evidence="4" key="1">
    <citation type="submission" date="2018-05" db="EMBL/GenBank/DDBJ databases">
        <title>Micromonospora globispora sp. nov. and Micromonospora rugosa sp. nov., isolated from marine sediment.</title>
        <authorList>
            <person name="Carro L."/>
            <person name="Aysel V."/>
            <person name="Cetin D."/>
            <person name="Igual J.M."/>
            <person name="Klenk H.-P."/>
            <person name="Trujillo M.E."/>
            <person name="Sahin N."/>
        </authorList>
    </citation>
    <scope>NUCLEOTIDE SEQUENCE [LARGE SCALE GENOMIC DNA]</scope>
    <source>
        <strain evidence="4">S2904</strain>
    </source>
</reference>
<keyword evidence="2" id="KW-0472">Membrane</keyword>
<evidence type="ECO:0000256" key="1">
    <source>
        <dbReference type="SAM" id="MobiDB-lite"/>
    </source>
</evidence>
<dbReference type="Proteomes" id="UP000245683">
    <property type="component" value="Unassembled WGS sequence"/>
</dbReference>
<keyword evidence="4" id="KW-1185">Reference proteome</keyword>
<organism evidence="3 4">
    <name type="scientific">Micromonospora globispora</name>
    <dbReference type="NCBI Taxonomy" id="1450148"/>
    <lineage>
        <taxon>Bacteria</taxon>
        <taxon>Bacillati</taxon>
        <taxon>Actinomycetota</taxon>
        <taxon>Actinomycetes</taxon>
        <taxon>Micromonosporales</taxon>
        <taxon>Micromonosporaceae</taxon>
        <taxon>Micromonospora</taxon>
    </lineage>
</organism>
<gene>
    <name evidence="3" type="ORF">DLJ46_21265</name>
</gene>
<comment type="caution">
    <text evidence="3">The sequence shown here is derived from an EMBL/GenBank/DDBJ whole genome shotgun (WGS) entry which is preliminary data.</text>
</comment>
<evidence type="ECO:0000256" key="2">
    <source>
        <dbReference type="SAM" id="Phobius"/>
    </source>
</evidence>